<keyword evidence="5" id="KW-0229">DNA integration</keyword>
<evidence type="ECO:0000259" key="12">
    <source>
        <dbReference type="PROSITE" id="PS51900"/>
    </source>
</evidence>
<dbReference type="InterPro" id="IPR011010">
    <property type="entry name" value="DNA_brk_join_enz"/>
</dbReference>
<dbReference type="GO" id="GO:0005737">
    <property type="term" value="C:cytoplasm"/>
    <property type="evidence" value="ECO:0007669"/>
    <property type="project" value="UniProtKB-SubCell"/>
</dbReference>
<dbReference type="GO" id="GO:0051301">
    <property type="term" value="P:cell division"/>
    <property type="evidence" value="ECO:0007669"/>
    <property type="project" value="UniProtKB-KW"/>
</dbReference>
<keyword evidence="2" id="KW-0963">Cytoplasm</keyword>
<dbReference type="GO" id="GO:0007059">
    <property type="term" value="P:chromosome segregation"/>
    <property type="evidence" value="ECO:0007669"/>
    <property type="project" value="UniProtKB-KW"/>
</dbReference>
<dbReference type="Gene3D" id="1.10.443.10">
    <property type="entry name" value="Intergrase catalytic core"/>
    <property type="match status" value="1"/>
</dbReference>
<evidence type="ECO:0000256" key="1">
    <source>
        <dbReference type="ARBA" id="ARBA00004496"/>
    </source>
</evidence>
<evidence type="ECO:0000256" key="4">
    <source>
        <dbReference type="ARBA" id="ARBA00022829"/>
    </source>
</evidence>
<evidence type="ECO:0000313" key="13">
    <source>
        <dbReference type="EMBL" id="OIJ40765.1"/>
    </source>
</evidence>
<evidence type="ECO:0000256" key="3">
    <source>
        <dbReference type="ARBA" id="ARBA00022618"/>
    </source>
</evidence>
<evidence type="ECO:0000256" key="9">
    <source>
        <dbReference type="PROSITE-ProRule" id="PRU01248"/>
    </source>
</evidence>
<dbReference type="InterPro" id="IPR010998">
    <property type="entry name" value="Integrase_recombinase_N"/>
</dbReference>
<keyword evidence="3" id="KW-0132">Cell division</keyword>
<dbReference type="Proteomes" id="UP000180246">
    <property type="component" value="Unassembled WGS sequence"/>
</dbReference>
<dbReference type="EMBL" id="JRYB01000001">
    <property type="protein sequence ID" value="OIJ40765.1"/>
    <property type="molecule type" value="Genomic_DNA"/>
</dbReference>
<evidence type="ECO:0000256" key="2">
    <source>
        <dbReference type="ARBA" id="ARBA00022490"/>
    </source>
</evidence>
<proteinExistence type="predicted"/>
<dbReference type="PROSITE" id="PS51898">
    <property type="entry name" value="TYR_RECOMBINASE"/>
    <property type="match status" value="1"/>
</dbReference>
<dbReference type="PANTHER" id="PTHR30349">
    <property type="entry name" value="PHAGE INTEGRASE-RELATED"/>
    <property type="match status" value="1"/>
</dbReference>
<evidence type="ECO:0000256" key="7">
    <source>
        <dbReference type="ARBA" id="ARBA00023172"/>
    </source>
</evidence>
<dbReference type="PROSITE" id="PS51900">
    <property type="entry name" value="CB"/>
    <property type="match status" value="1"/>
</dbReference>
<dbReference type="InterPro" id="IPR013762">
    <property type="entry name" value="Integrase-like_cat_sf"/>
</dbReference>
<name>A0A1S2N6S1_9BURK</name>
<dbReference type="InterPro" id="IPR050090">
    <property type="entry name" value="Tyrosine_recombinase_XerCD"/>
</dbReference>
<dbReference type="InterPro" id="IPR002104">
    <property type="entry name" value="Integrase_catalytic"/>
</dbReference>
<keyword evidence="6 9" id="KW-0238">DNA-binding</keyword>
<dbReference type="PANTHER" id="PTHR30349:SF77">
    <property type="entry name" value="TYROSINE RECOMBINASE XERC"/>
    <property type="match status" value="1"/>
</dbReference>
<comment type="subcellular location">
    <subcellularLocation>
        <location evidence="1">Cytoplasm</location>
    </subcellularLocation>
</comment>
<sequence length="398" mass="45275">MPDSNSILATAYSVAPLEFVVVPAHIDGSNGSNRAHGGTRQIRADNDIDAIKAWLARFLDKQTTFDNYRKEAERLLLWSTLQLGKPLSSLTHEDWLVYQGFLRDPKPASRWISAEGRKYSRSHPGWRPFAGPLSASSQRQAAVILNTLFSWLVNAGYLAGNPLALSRERRRRPQARVTRYLDDEMWHEVKMTVDTMPRETPRERERYLRLRWLVSLSYVCGLRISEITSNSMGGFFRRRDRDGEERWWLEVLGKGDKVRIVPATDELMVELGRYRRELGHSAYPVPGESTPLLLPIGGQLRAMTRGGVHEIFKVIFAQTADRLSQRGPEYAAAAARMTQASAHWLRHTAGSHMANNDVDLRHVRDNLGHESISTTNTYLHSSDDARHAETESKHKIGW</sequence>
<gene>
    <name evidence="13" type="ORF">LO55_4148</name>
</gene>
<feature type="domain" description="Core-binding (CB)" evidence="12">
    <location>
        <begin position="45"/>
        <end position="153"/>
    </location>
</feature>
<evidence type="ECO:0000256" key="8">
    <source>
        <dbReference type="ARBA" id="ARBA00023306"/>
    </source>
</evidence>
<dbReference type="Pfam" id="PF00589">
    <property type="entry name" value="Phage_integrase"/>
    <property type="match status" value="1"/>
</dbReference>
<feature type="compositionally biased region" description="Basic and acidic residues" evidence="10">
    <location>
        <begin position="381"/>
        <end position="398"/>
    </location>
</feature>
<evidence type="ECO:0000313" key="14">
    <source>
        <dbReference type="Proteomes" id="UP000180246"/>
    </source>
</evidence>
<reference evidence="13 14" key="1">
    <citation type="submission" date="2014-10" db="EMBL/GenBank/DDBJ databases">
        <authorList>
            <person name="Seo M.-J."/>
            <person name="Seok Y.J."/>
            <person name="Cha I.-T."/>
        </authorList>
    </citation>
    <scope>NUCLEOTIDE SEQUENCE [LARGE SCALE GENOMIC DNA]</scope>
    <source>
        <strain evidence="13 14">NEU</strain>
    </source>
</reference>
<dbReference type="GO" id="GO:0003677">
    <property type="term" value="F:DNA binding"/>
    <property type="evidence" value="ECO:0007669"/>
    <property type="project" value="UniProtKB-UniRule"/>
</dbReference>
<organism evidence="13 14">
    <name type="scientific">Massilia timonae</name>
    <dbReference type="NCBI Taxonomy" id="47229"/>
    <lineage>
        <taxon>Bacteria</taxon>
        <taxon>Pseudomonadati</taxon>
        <taxon>Pseudomonadota</taxon>
        <taxon>Betaproteobacteria</taxon>
        <taxon>Burkholderiales</taxon>
        <taxon>Oxalobacteraceae</taxon>
        <taxon>Telluria group</taxon>
        <taxon>Massilia</taxon>
    </lineage>
</organism>
<evidence type="ECO:0000256" key="10">
    <source>
        <dbReference type="SAM" id="MobiDB-lite"/>
    </source>
</evidence>
<feature type="region of interest" description="Disordered" evidence="10">
    <location>
        <begin position="378"/>
        <end position="398"/>
    </location>
</feature>
<evidence type="ECO:0000256" key="5">
    <source>
        <dbReference type="ARBA" id="ARBA00022908"/>
    </source>
</evidence>
<feature type="domain" description="Tyr recombinase" evidence="11">
    <location>
        <begin position="176"/>
        <end position="392"/>
    </location>
</feature>
<protein>
    <submittedName>
        <fullName evidence="13">Phage integrase family protein</fullName>
    </submittedName>
</protein>
<keyword evidence="7" id="KW-0233">DNA recombination</keyword>
<dbReference type="GO" id="GO:0006310">
    <property type="term" value="P:DNA recombination"/>
    <property type="evidence" value="ECO:0007669"/>
    <property type="project" value="UniProtKB-KW"/>
</dbReference>
<keyword evidence="4" id="KW-0159">Chromosome partition</keyword>
<dbReference type="InterPro" id="IPR044068">
    <property type="entry name" value="CB"/>
</dbReference>
<dbReference type="SUPFAM" id="SSF56349">
    <property type="entry name" value="DNA breaking-rejoining enzymes"/>
    <property type="match status" value="1"/>
</dbReference>
<evidence type="ECO:0000256" key="6">
    <source>
        <dbReference type="ARBA" id="ARBA00023125"/>
    </source>
</evidence>
<evidence type="ECO:0000259" key="11">
    <source>
        <dbReference type="PROSITE" id="PS51898"/>
    </source>
</evidence>
<dbReference type="GO" id="GO:0015074">
    <property type="term" value="P:DNA integration"/>
    <property type="evidence" value="ECO:0007669"/>
    <property type="project" value="UniProtKB-KW"/>
</dbReference>
<dbReference type="RefSeq" id="WP_071362909.1">
    <property type="nucleotide sequence ID" value="NZ_JRYB01000001.1"/>
</dbReference>
<dbReference type="Gene3D" id="1.10.150.130">
    <property type="match status" value="1"/>
</dbReference>
<comment type="caution">
    <text evidence="13">The sequence shown here is derived from an EMBL/GenBank/DDBJ whole genome shotgun (WGS) entry which is preliminary data.</text>
</comment>
<dbReference type="AlphaFoldDB" id="A0A1S2N6S1"/>
<keyword evidence="8" id="KW-0131">Cell cycle</keyword>
<accession>A0A1S2N6S1</accession>